<dbReference type="Proteomes" id="UP000230463">
    <property type="component" value="Unassembled WGS sequence"/>
</dbReference>
<comment type="caution">
    <text evidence="1">The sequence shown here is derived from an EMBL/GenBank/DDBJ whole genome shotgun (WGS) entry which is preliminary data.</text>
</comment>
<organism evidence="1 2">
    <name type="scientific">Snodgrassella alvi</name>
    <dbReference type="NCBI Taxonomy" id="1196083"/>
    <lineage>
        <taxon>Bacteria</taxon>
        <taxon>Pseudomonadati</taxon>
        <taxon>Pseudomonadota</taxon>
        <taxon>Betaproteobacteria</taxon>
        <taxon>Neisseriales</taxon>
        <taxon>Neisseriaceae</taxon>
        <taxon>Snodgrassella</taxon>
    </lineage>
</organism>
<sequence length="63" mass="7111">MDLVLHQSVITENSIFRAMNDNACYGFKTGCCNTLFTVGMMSCDYFNLSVSEDVVAIWSRFTL</sequence>
<gene>
    <name evidence="1" type="ORF">BHC57_04895</name>
</gene>
<name>A0A855FW13_9NEIS</name>
<evidence type="ECO:0000313" key="1">
    <source>
        <dbReference type="EMBL" id="PIT59643.1"/>
    </source>
</evidence>
<dbReference type="EMBL" id="MEIU01000057">
    <property type="protein sequence ID" value="PIT59643.1"/>
    <property type="molecule type" value="Genomic_DNA"/>
</dbReference>
<proteinExistence type="predicted"/>
<protein>
    <submittedName>
        <fullName evidence="1">Uncharacterized protein</fullName>
    </submittedName>
</protein>
<accession>A0A855FW13</accession>
<evidence type="ECO:0000313" key="2">
    <source>
        <dbReference type="Proteomes" id="UP000230463"/>
    </source>
</evidence>
<dbReference type="AlphaFoldDB" id="A0A855FW13"/>
<reference evidence="1 2" key="1">
    <citation type="journal article" date="2017" name="MBio">
        <title>Type VI secretion-mediated competition in the bee gut microbiome.</title>
        <authorList>
            <person name="Steele M.I."/>
            <person name="Kwong W.K."/>
            <person name="Powell J.E."/>
            <person name="Whiteley M."/>
            <person name="Moran N.A."/>
        </authorList>
    </citation>
    <scope>NUCLEOTIDE SEQUENCE [LARGE SCALE GENOMIC DNA]</scope>
    <source>
        <strain evidence="1 2">HK3</strain>
    </source>
</reference>